<dbReference type="EMBL" id="BMAT01014147">
    <property type="protein sequence ID" value="GFS26792.1"/>
    <property type="molecule type" value="Genomic_DNA"/>
</dbReference>
<sequence>MATQKASLDPSPSTNMARKFHIRSHTTIPTKSGISNTKHVGNISEKTATFGLGFRREQTIYSTVRRHLSTSGSHARSHFINPHLKPTSSSLRPNVLSWHRGKPIGIAL</sequence>
<protein>
    <submittedName>
        <fullName evidence="2">Uncharacterized protein</fullName>
    </submittedName>
</protein>
<dbReference type="AlphaFoldDB" id="A0AAV4JVK8"/>
<dbReference type="Proteomes" id="UP000762676">
    <property type="component" value="Unassembled WGS sequence"/>
</dbReference>
<proteinExistence type="predicted"/>
<evidence type="ECO:0000313" key="3">
    <source>
        <dbReference type="Proteomes" id="UP000762676"/>
    </source>
</evidence>
<organism evidence="2 3">
    <name type="scientific">Elysia marginata</name>
    <dbReference type="NCBI Taxonomy" id="1093978"/>
    <lineage>
        <taxon>Eukaryota</taxon>
        <taxon>Metazoa</taxon>
        <taxon>Spiralia</taxon>
        <taxon>Lophotrochozoa</taxon>
        <taxon>Mollusca</taxon>
        <taxon>Gastropoda</taxon>
        <taxon>Heterobranchia</taxon>
        <taxon>Euthyneura</taxon>
        <taxon>Panpulmonata</taxon>
        <taxon>Sacoglossa</taxon>
        <taxon>Placobranchoidea</taxon>
        <taxon>Plakobranchidae</taxon>
        <taxon>Elysia</taxon>
    </lineage>
</organism>
<name>A0AAV4JVK8_9GAST</name>
<evidence type="ECO:0000313" key="2">
    <source>
        <dbReference type="EMBL" id="GFS26792.1"/>
    </source>
</evidence>
<keyword evidence="3" id="KW-1185">Reference proteome</keyword>
<feature type="region of interest" description="Disordered" evidence="1">
    <location>
        <begin position="71"/>
        <end position="96"/>
    </location>
</feature>
<gene>
    <name evidence="2" type="ORF">ElyMa_007065600</name>
</gene>
<comment type="caution">
    <text evidence="2">The sequence shown here is derived from an EMBL/GenBank/DDBJ whole genome shotgun (WGS) entry which is preliminary data.</text>
</comment>
<accession>A0AAV4JVK8</accession>
<reference evidence="2 3" key="1">
    <citation type="journal article" date="2021" name="Elife">
        <title>Chloroplast acquisition without the gene transfer in kleptoplastic sea slugs, Plakobranchus ocellatus.</title>
        <authorList>
            <person name="Maeda T."/>
            <person name="Takahashi S."/>
            <person name="Yoshida T."/>
            <person name="Shimamura S."/>
            <person name="Takaki Y."/>
            <person name="Nagai Y."/>
            <person name="Toyoda A."/>
            <person name="Suzuki Y."/>
            <person name="Arimoto A."/>
            <person name="Ishii H."/>
            <person name="Satoh N."/>
            <person name="Nishiyama T."/>
            <person name="Hasebe M."/>
            <person name="Maruyama T."/>
            <person name="Minagawa J."/>
            <person name="Obokata J."/>
            <person name="Shigenobu S."/>
        </authorList>
    </citation>
    <scope>NUCLEOTIDE SEQUENCE [LARGE SCALE GENOMIC DNA]</scope>
</reference>
<evidence type="ECO:0000256" key="1">
    <source>
        <dbReference type="SAM" id="MobiDB-lite"/>
    </source>
</evidence>